<feature type="region of interest" description="Disordered" evidence="1">
    <location>
        <begin position="66"/>
        <end position="91"/>
    </location>
</feature>
<reference evidence="3" key="1">
    <citation type="submission" date="2020-01" db="EMBL/GenBank/DDBJ databases">
        <authorList>
            <consortium name="DOE Joint Genome Institute"/>
            <person name="Haridas S."/>
            <person name="Albert R."/>
            <person name="Binder M."/>
            <person name="Bloem J."/>
            <person name="Labutti K."/>
            <person name="Salamov A."/>
            <person name="Andreopoulos B."/>
            <person name="Baker S.E."/>
            <person name="Barry K."/>
            <person name="Bills G."/>
            <person name="Bluhm B.H."/>
            <person name="Cannon C."/>
            <person name="Castanera R."/>
            <person name="Culley D.E."/>
            <person name="Daum C."/>
            <person name="Ezra D."/>
            <person name="Gonzalez J.B."/>
            <person name="Henrissat B."/>
            <person name="Kuo A."/>
            <person name="Liang C."/>
            <person name="Lipzen A."/>
            <person name="Lutzoni F."/>
            <person name="Magnuson J."/>
            <person name="Mondo S."/>
            <person name="Nolan M."/>
            <person name="Ohm R."/>
            <person name="Pangilinan J."/>
            <person name="Park H.-J."/>
            <person name="Ramirez L."/>
            <person name="Alfaro M."/>
            <person name="Sun H."/>
            <person name="Tritt A."/>
            <person name="Yoshinaga Y."/>
            <person name="Zwiers L.-H."/>
            <person name="Turgeon B.G."/>
            <person name="Goodwin S.B."/>
            <person name="Spatafora J.W."/>
            <person name="Crous P.W."/>
            <person name="Grigoriev I.V."/>
        </authorList>
    </citation>
    <scope>NUCLEOTIDE SEQUENCE</scope>
    <source>
        <strain evidence="3">CBS 342.82</strain>
    </source>
</reference>
<feature type="compositionally biased region" description="Polar residues" evidence="1">
    <location>
        <begin position="66"/>
        <end position="78"/>
    </location>
</feature>
<name>A0A6J3M256_9PEZI</name>
<dbReference type="GeneID" id="54357757"/>
<dbReference type="RefSeq" id="XP_033458610.1">
    <property type="nucleotide sequence ID" value="XM_033599958.1"/>
</dbReference>
<evidence type="ECO:0000313" key="2">
    <source>
        <dbReference type="Proteomes" id="UP000504637"/>
    </source>
</evidence>
<protein>
    <submittedName>
        <fullName evidence="3">Uncharacterized protein</fullName>
    </submittedName>
</protein>
<keyword evidence="2" id="KW-1185">Reference proteome</keyword>
<dbReference type="Proteomes" id="UP000504637">
    <property type="component" value="Unplaced"/>
</dbReference>
<feature type="compositionally biased region" description="Low complexity" evidence="1">
    <location>
        <begin position="37"/>
        <end position="50"/>
    </location>
</feature>
<accession>A0A6J3M256</accession>
<feature type="region of interest" description="Disordered" evidence="1">
    <location>
        <begin position="35"/>
        <end position="54"/>
    </location>
</feature>
<reference evidence="3" key="2">
    <citation type="submission" date="2020-04" db="EMBL/GenBank/DDBJ databases">
        <authorList>
            <consortium name="NCBI Genome Project"/>
        </authorList>
    </citation>
    <scope>NUCLEOTIDE SEQUENCE</scope>
    <source>
        <strain evidence="3">CBS 342.82</strain>
    </source>
</reference>
<reference evidence="3" key="3">
    <citation type="submission" date="2025-08" db="UniProtKB">
        <authorList>
            <consortium name="RefSeq"/>
        </authorList>
    </citation>
    <scope>IDENTIFICATION</scope>
    <source>
        <strain evidence="3">CBS 342.82</strain>
    </source>
</reference>
<proteinExistence type="predicted"/>
<evidence type="ECO:0000256" key="1">
    <source>
        <dbReference type="SAM" id="MobiDB-lite"/>
    </source>
</evidence>
<sequence>MSCSSKRKASEALPEYVTESELYIKRYCHDLSAGYPSESRWSSSQSSQESTTDVSYGDRFAHSFSTSKASTELTTPSESSHRRSSCTWGREEELRSALEAALIADFGPSPQGLPPTEQQEEDEFWEGRGVTTVWWQADSGFWYKKPEVTLEFNTVDWSGARRPDGGSGGVWRSERLEIAPCERRTRIKLHRRKCS</sequence>
<evidence type="ECO:0000313" key="3">
    <source>
        <dbReference type="RefSeq" id="XP_033458610.1"/>
    </source>
</evidence>
<dbReference type="AlphaFoldDB" id="A0A6J3M256"/>
<organism evidence="3">
    <name type="scientific">Dissoconium aciculare CBS 342.82</name>
    <dbReference type="NCBI Taxonomy" id="1314786"/>
    <lineage>
        <taxon>Eukaryota</taxon>
        <taxon>Fungi</taxon>
        <taxon>Dikarya</taxon>
        <taxon>Ascomycota</taxon>
        <taxon>Pezizomycotina</taxon>
        <taxon>Dothideomycetes</taxon>
        <taxon>Dothideomycetidae</taxon>
        <taxon>Mycosphaerellales</taxon>
        <taxon>Dissoconiaceae</taxon>
        <taxon>Dissoconium</taxon>
    </lineage>
</organism>
<gene>
    <name evidence="3" type="ORF">K489DRAFT_250960</name>
</gene>